<comment type="caution">
    <text evidence="2">The sequence shown here is derived from an EMBL/GenBank/DDBJ whole genome shotgun (WGS) entry which is preliminary data.</text>
</comment>
<dbReference type="AlphaFoldDB" id="A0A2T4YZL3"/>
<accession>A0A2T4YZL3</accession>
<dbReference type="EMBL" id="PZZL01000008">
    <property type="protein sequence ID" value="PTM52417.1"/>
    <property type="molecule type" value="Genomic_DNA"/>
</dbReference>
<proteinExistence type="predicted"/>
<dbReference type="Proteomes" id="UP000241808">
    <property type="component" value="Unassembled WGS sequence"/>
</dbReference>
<dbReference type="RefSeq" id="WP_108178789.1">
    <property type="nucleotide sequence ID" value="NZ_PZZL01000008.1"/>
</dbReference>
<dbReference type="OrthoDB" id="7617982at2"/>
<dbReference type="Gene3D" id="3.40.630.30">
    <property type="match status" value="1"/>
</dbReference>
<name>A0A2T4YZL3_9HYPH</name>
<sequence length="195" mass="20351">MDPHRPVPRSVAAAPVQLFRTRAGDLVRIRPFAPEEAERLGEHVAGLSPASRRNRFLGGLAQLTPAAALRLIGHPDGPVTGLAVERLDDGAPLLVGEGVLALDAHGANAELALSVADPWQGRGIGRSILASIGLRAAAAGARHLTGELLHTNHRMRALAQAAGFAVASHRQDARLLAITRPLDHCPGREALGLAA</sequence>
<dbReference type="GO" id="GO:0016747">
    <property type="term" value="F:acyltransferase activity, transferring groups other than amino-acyl groups"/>
    <property type="evidence" value="ECO:0007669"/>
    <property type="project" value="InterPro"/>
</dbReference>
<feature type="domain" description="N-acetyltransferase" evidence="1">
    <location>
        <begin position="27"/>
        <end position="181"/>
    </location>
</feature>
<evidence type="ECO:0000313" key="3">
    <source>
        <dbReference type="Proteomes" id="UP000241808"/>
    </source>
</evidence>
<evidence type="ECO:0000259" key="1">
    <source>
        <dbReference type="PROSITE" id="PS51186"/>
    </source>
</evidence>
<reference evidence="2 3" key="1">
    <citation type="submission" date="2018-04" db="EMBL/GenBank/DDBJ databases">
        <title>Genomic Encyclopedia of Archaeal and Bacterial Type Strains, Phase II (KMG-II): from individual species to whole genera.</title>
        <authorList>
            <person name="Goeker M."/>
        </authorList>
    </citation>
    <scope>NUCLEOTIDE SEQUENCE [LARGE SCALE GENOMIC DNA]</scope>
    <source>
        <strain evidence="2 3">DSM 25521</strain>
    </source>
</reference>
<dbReference type="InterPro" id="IPR016181">
    <property type="entry name" value="Acyl_CoA_acyltransferase"/>
</dbReference>
<protein>
    <submittedName>
        <fullName evidence="2">Acetyltransferase</fullName>
    </submittedName>
</protein>
<keyword evidence="2" id="KW-0808">Transferase</keyword>
<evidence type="ECO:0000313" key="2">
    <source>
        <dbReference type="EMBL" id="PTM52417.1"/>
    </source>
</evidence>
<gene>
    <name evidence="2" type="ORF">C8P69_108219</name>
</gene>
<organism evidence="2 3">
    <name type="scientific">Phreatobacter oligotrophus</name>
    <dbReference type="NCBI Taxonomy" id="1122261"/>
    <lineage>
        <taxon>Bacteria</taxon>
        <taxon>Pseudomonadati</taxon>
        <taxon>Pseudomonadota</taxon>
        <taxon>Alphaproteobacteria</taxon>
        <taxon>Hyphomicrobiales</taxon>
        <taxon>Phreatobacteraceae</taxon>
        <taxon>Phreatobacter</taxon>
    </lineage>
</organism>
<dbReference type="InterPro" id="IPR000182">
    <property type="entry name" value="GNAT_dom"/>
</dbReference>
<dbReference type="SUPFAM" id="SSF55729">
    <property type="entry name" value="Acyl-CoA N-acyltransferases (Nat)"/>
    <property type="match status" value="1"/>
</dbReference>
<dbReference type="PROSITE" id="PS51186">
    <property type="entry name" value="GNAT"/>
    <property type="match status" value="1"/>
</dbReference>
<keyword evidence="3" id="KW-1185">Reference proteome</keyword>